<feature type="coiled-coil region" evidence="2">
    <location>
        <begin position="185"/>
        <end position="212"/>
    </location>
</feature>
<evidence type="ECO:0000313" key="7">
    <source>
        <dbReference type="WBParaSite" id="HDID_0000689201-mRNA-1"/>
    </source>
</evidence>
<feature type="compositionally biased region" description="Polar residues" evidence="3">
    <location>
        <begin position="249"/>
        <end position="264"/>
    </location>
</feature>
<dbReference type="InterPro" id="IPR057892">
    <property type="entry name" value="LIP-1_CC2"/>
</dbReference>
<gene>
    <name evidence="5" type="ORF">HDID_LOCUS6890</name>
</gene>
<feature type="compositionally biased region" description="Basic and acidic residues" evidence="3">
    <location>
        <begin position="10"/>
        <end position="20"/>
    </location>
</feature>
<feature type="region of interest" description="Disordered" evidence="3">
    <location>
        <begin position="374"/>
        <end position="394"/>
    </location>
</feature>
<dbReference type="InterPro" id="IPR029515">
    <property type="entry name" value="Liprin"/>
</dbReference>
<feature type="region of interest" description="Disordered" evidence="3">
    <location>
        <begin position="1"/>
        <end position="26"/>
    </location>
</feature>
<accession>A0A158QE54</accession>
<reference evidence="7" key="1">
    <citation type="submission" date="2016-04" db="UniProtKB">
        <authorList>
            <consortium name="WormBaseParasite"/>
        </authorList>
    </citation>
    <scope>IDENTIFICATION</scope>
</reference>
<dbReference type="AlphaFoldDB" id="A0A158QE54"/>
<reference evidence="5 6" key="2">
    <citation type="submission" date="2018-11" db="EMBL/GenBank/DDBJ databases">
        <authorList>
            <consortium name="Pathogen Informatics"/>
        </authorList>
    </citation>
    <scope>NUCLEOTIDE SEQUENCE [LARGE SCALE GENOMIC DNA]</scope>
</reference>
<protein>
    <submittedName>
        <fullName evidence="7">Liprin-alpha</fullName>
    </submittedName>
</protein>
<feature type="region of interest" description="Disordered" evidence="3">
    <location>
        <begin position="810"/>
        <end position="833"/>
    </location>
</feature>
<dbReference type="Pfam" id="PF25526">
    <property type="entry name" value="LIP-1"/>
    <property type="match status" value="1"/>
</dbReference>
<dbReference type="Gene3D" id="1.10.287.1490">
    <property type="match status" value="1"/>
</dbReference>
<feature type="compositionally biased region" description="Polar residues" evidence="3">
    <location>
        <begin position="374"/>
        <end position="385"/>
    </location>
</feature>
<evidence type="ECO:0000256" key="1">
    <source>
        <dbReference type="ARBA" id="ARBA00022737"/>
    </source>
</evidence>
<dbReference type="PANTHER" id="PTHR12587">
    <property type="entry name" value="LAR INTERACTING PROTEIN LIP -RELATED PROTEIN"/>
    <property type="match status" value="1"/>
</dbReference>
<dbReference type="OrthoDB" id="2132119at2759"/>
<dbReference type="Proteomes" id="UP000274504">
    <property type="component" value="Unassembled WGS sequence"/>
</dbReference>
<evidence type="ECO:0000259" key="4">
    <source>
        <dbReference type="Pfam" id="PF25526"/>
    </source>
</evidence>
<feature type="region of interest" description="Disordered" evidence="3">
    <location>
        <begin position="706"/>
        <end position="729"/>
    </location>
</feature>
<evidence type="ECO:0000256" key="3">
    <source>
        <dbReference type="SAM" id="MobiDB-lite"/>
    </source>
</evidence>
<dbReference type="EMBL" id="UYSG01010886">
    <property type="protein sequence ID" value="VDL59208.1"/>
    <property type="molecule type" value="Genomic_DNA"/>
</dbReference>
<dbReference type="STRING" id="6216.A0A158QE54"/>
<keyword evidence="1" id="KW-0677">Repeat</keyword>
<evidence type="ECO:0000313" key="5">
    <source>
        <dbReference type="EMBL" id="VDL59208.1"/>
    </source>
</evidence>
<evidence type="ECO:0000313" key="6">
    <source>
        <dbReference type="Proteomes" id="UP000274504"/>
    </source>
</evidence>
<feature type="coiled-coil region" evidence="2">
    <location>
        <begin position="40"/>
        <end position="110"/>
    </location>
</feature>
<dbReference type="WBParaSite" id="HDID_0000689201-mRNA-1">
    <property type="protein sequence ID" value="HDID_0000689201-mRNA-1"/>
    <property type="gene ID" value="HDID_0000689201"/>
</dbReference>
<dbReference type="PANTHER" id="PTHR12587:SF20">
    <property type="entry name" value="LIPRIN-ALPHA, ISOFORM E"/>
    <property type="match status" value="1"/>
</dbReference>
<feature type="region of interest" description="Disordered" evidence="3">
    <location>
        <begin position="241"/>
        <end position="266"/>
    </location>
</feature>
<feature type="coiled-coil region" evidence="2">
    <location>
        <begin position="490"/>
        <end position="517"/>
    </location>
</feature>
<sequence>MCDVMPTIPEDAHSQVERDPQLSGESGNVEDMLLSMLDERDRLMVGLKEAREELQATQLRLRDLERERDSLQTQLSSTIPTDILTCTRELTATKEELAQRNEEVVELKAERNNTRLLLEHLECLVSRHERSLRMTVVKRHNLAATTIPGTDDYNGNSATSSSGISSEVEVLKALKSLFEHHKALDEKVRERLKTAVTRASQLEQELTDLKANYPISEGQQTISVSSTGKCAGKTDVGTLTDLPLELKPTPTNKISPGQDSSYDGSESMRQRIAELMTHSCELEQKLTTSSRELARANNQISQLHAELTDSENKRTEQEAKVVSLDQKYLSAQREIAAAQNQADKLRTELASRATQLKQMEEKVSRLQATLELTETTKGEVTSGLTESGKPDQQDSDYDFTTVTQFQQQIVNQKSKINSLSLQLTNAQDHIKELTEQLDDSKSELIRAHEREKLNEEHNERLSSTVDTLLLEANERLQSHLSERMSALQQKRDLVCEVERLRSALEEVTSDREVIAKEAAHLRRRLADSGDVGGGILTSPLGRQKSPADGISNLDTVDALLAVDPSGRLICDHAVSTTSTSVVYSVRPSIMSSPIKPGAFISNSAFSADQPGPIATKFKDARAGDLMNGGASKEYANIPWSVGYSPMGPNYSQSQPPAMHEINTSYSYAISNELEGQQQSDPQALATLIQQQLEVINDEIKMIQEEKKNTDQRANELRSRVGGGRQSQQADVISTASFTPFETADSGVQMGCWSPTSSLQQLPYKPLGGGSYVTGSLPRQTQLEEPSEVYRKAGDASVPPPMSQLRSHQRAYSASPFGERVGSESAPTLPRRGYQTGYPLPKKHAYDAEMPQNVLQPRTTRRGVGGLDEGAGGSQTLPTRMRGPVDQREYVSVASQVPRYGPGGKPHPGDIPEAVNMHPQLDSR</sequence>
<feature type="compositionally biased region" description="Gly residues" evidence="3">
    <location>
        <begin position="862"/>
        <end position="872"/>
    </location>
</feature>
<feature type="compositionally biased region" description="Basic and acidic residues" evidence="3">
    <location>
        <begin position="706"/>
        <end position="718"/>
    </location>
</feature>
<proteinExistence type="predicted"/>
<dbReference type="GO" id="GO:0050808">
    <property type="term" value="P:synapse organization"/>
    <property type="evidence" value="ECO:0007669"/>
    <property type="project" value="TreeGrafter"/>
</dbReference>
<keyword evidence="2" id="KW-0175">Coiled coil</keyword>
<evidence type="ECO:0000256" key="2">
    <source>
        <dbReference type="SAM" id="Coils"/>
    </source>
</evidence>
<feature type="coiled-coil region" evidence="2">
    <location>
        <begin position="416"/>
        <end position="450"/>
    </location>
</feature>
<feature type="domain" description="Liprin-alpha CC2" evidence="4">
    <location>
        <begin position="266"/>
        <end position="509"/>
    </location>
</feature>
<dbReference type="GO" id="GO:0048786">
    <property type="term" value="C:presynaptic active zone"/>
    <property type="evidence" value="ECO:0007669"/>
    <property type="project" value="TreeGrafter"/>
</dbReference>
<name>A0A158QE54_HYMDI</name>
<organism evidence="7">
    <name type="scientific">Hymenolepis diminuta</name>
    <name type="common">Rat tapeworm</name>
    <dbReference type="NCBI Taxonomy" id="6216"/>
    <lineage>
        <taxon>Eukaryota</taxon>
        <taxon>Metazoa</taxon>
        <taxon>Spiralia</taxon>
        <taxon>Lophotrochozoa</taxon>
        <taxon>Platyhelminthes</taxon>
        <taxon>Cestoda</taxon>
        <taxon>Eucestoda</taxon>
        <taxon>Cyclophyllidea</taxon>
        <taxon>Hymenolepididae</taxon>
        <taxon>Hymenolepis</taxon>
    </lineage>
</organism>
<feature type="region of interest" description="Disordered" evidence="3">
    <location>
        <begin position="858"/>
        <end position="923"/>
    </location>
</feature>